<evidence type="ECO:0000256" key="7">
    <source>
        <dbReference type="ARBA" id="ARBA00022840"/>
    </source>
</evidence>
<evidence type="ECO:0000256" key="6">
    <source>
        <dbReference type="ARBA" id="ARBA00022777"/>
    </source>
</evidence>
<dbReference type="GO" id="GO:0005524">
    <property type="term" value="F:ATP binding"/>
    <property type="evidence" value="ECO:0007669"/>
    <property type="project" value="UniProtKB-KW"/>
</dbReference>
<evidence type="ECO:0000256" key="4">
    <source>
        <dbReference type="ARBA" id="ARBA00022679"/>
    </source>
</evidence>
<accession>A0A850Z4R5</accession>
<dbReference type="Gene3D" id="3.30.200.20">
    <property type="entry name" value="Phosphorylase Kinase, domain 1"/>
    <property type="match status" value="1"/>
</dbReference>
<comment type="caution">
    <text evidence="10">The sequence shown here is derived from an EMBL/GenBank/DDBJ whole genome shotgun (WGS) entry which is preliminary data.</text>
</comment>
<dbReference type="PANTHER" id="PTHR22984">
    <property type="entry name" value="SERINE/THREONINE-PROTEIN KINASE PIM"/>
    <property type="match status" value="1"/>
</dbReference>
<gene>
    <name evidence="10" type="primary">Pim1_1</name>
    <name evidence="10" type="ORF">TICMUR_R05698</name>
</gene>
<keyword evidence="7" id="KW-0067">ATP-binding</keyword>
<protein>
    <recommendedName>
        <fullName evidence="2">non-specific serine/threonine protein kinase</fullName>
        <ecNumber evidence="2">2.7.11.1</ecNumber>
    </recommendedName>
</protein>
<dbReference type="GO" id="GO:0005737">
    <property type="term" value="C:cytoplasm"/>
    <property type="evidence" value="ECO:0007669"/>
    <property type="project" value="TreeGrafter"/>
</dbReference>
<dbReference type="Proteomes" id="UP000629438">
    <property type="component" value="Unassembled WGS sequence"/>
</dbReference>
<name>A0A850Z4R5_9PASS</name>
<dbReference type="GO" id="GO:0043657">
    <property type="term" value="C:host cell"/>
    <property type="evidence" value="ECO:0007669"/>
    <property type="project" value="UniProtKB-SubCell"/>
</dbReference>
<comment type="catalytic activity">
    <reaction evidence="9">
        <text>L-seryl-[protein] + ATP = O-phospho-L-seryl-[protein] + ADP + H(+)</text>
        <dbReference type="Rhea" id="RHEA:17989"/>
        <dbReference type="Rhea" id="RHEA-COMP:9863"/>
        <dbReference type="Rhea" id="RHEA-COMP:11604"/>
        <dbReference type="ChEBI" id="CHEBI:15378"/>
        <dbReference type="ChEBI" id="CHEBI:29999"/>
        <dbReference type="ChEBI" id="CHEBI:30616"/>
        <dbReference type="ChEBI" id="CHEBI:83421"/>
        <dbReference type="ChEBI" id="CHEBI:456216"/>
        <dbReference type="EC" id="2.7.11.1"/>
    </reaction>
</comment>
<dbReference type="AlphaFoldDB" id="A0A850Z4R5"/>
<feature type="non-terminal residue" evidence="10">
    <location>
        <position position="1"/>
    </location>
</feature>
<dbReference type="EMBL" id="WAAG01064718">
    <property type="protein sequence ID" value="NWI03959.1"/>
    <property type="molecule type" value="Genomic_DNA"/>
</dbReference>
<evidence type="ECO:0000256" key="9">
    <source>
        <dbReference type="ARBA" id="ARBA00048679"/>
    </source>
</evidence>
<proteinExistence type="predicted"/>
<keyword evidence="3" id="KW-0723">Serine/threonine-protein kinase</keyword>
<keyword evidence="6 10" id="KW-0418">Kinase</keyword>
<dbReference type="PANTHER" id="PTHR22984:SF25">
    <property type="entry name" value="PROTEIN KINASE DOMAIN-CONTAINING PROTEIN"/>
    <property type="match status" value="1"/>
</dbReference>
<keyword evidence="4" id="KW-0808">Transferase</keyword>
<keyword evidence="5" id="KW-0547">Nucleotide-binding</keyword>
<comment type="catalytic activity">
    <reaction evidence="8">
        <text>L-threonyl-[protein] + ATP = O-phospho-L-threonyl-[protein] + ADP + H(+)</text>
        <dbReference type="Rhea" id="RHEA:46608"/>
        <dbReference type="Rhea" id="RHEA-COMP:11060"/>
        <dbReference type="Rhea" id="RHEA-COMP:11605"/>
        <dbReference type="ChEBI" id="CHEBI:15378"/>
        <dbReference type="ChEBI" id="CHEBI:30013"/>
        <dbReference type="ChEBI" id="CHEBI:30616"/>
        <dbReference type="ChEBI" id="CHEBI:61977"/>
        <dbReference type="ChEBI" id="CHEBI:456216"/>
        <dbReference type="EC" id="2.7.11.1"/>
    </reaction>
</comment>
<comment type="subcellular location">
    <subcellularLocation>
        <location evidence="1">Host cell</location>
    </subcellularLocation>
</comment>
<reference evidence="10" key="1">
    <citation type="submission" date="2019-09" db="EMBL/GenBank/DDBJ databases">
        <title>Bird 10,000 Genomes (B10K) Project - Family phase.</title>
        <authorList>
            <person name="Zhang G."/>
        </authorList>
    </citation>
    <scope>NUCLEOTIDE SEQUENCE</scope>
    <source>
        <strain evidence="10">B10K-DU-012-47</strain>
    </source>
</reference>
<evidence type="ECO:0000256" key="3">
    <source>
        <dbReference type="ARBA" id="ARBA00022527"/>
    </source>
</evidence>
<evidence type="ECO:0000256" key="5">
    <source>
        <dbReference type="ARBA" id="ARBA00022741"/>
    </source>
</evidence>
<dbReference type="InterPro" id="IPR011009">
    <property type="entry name" value="Kinase-like_dom_sf"/>
</dbReference>
<dbReference type="EC" id="2.7.11.1" evidence="2"/>
<evidence type="ECO:0000256" key="1">
    <source>
        <dbReference type="ARBA" id="ARBA00004340"/>
    </source>
</evidence>
<sequence length="119" mass="13397">EQLPLEQLYRQGPLLENGGCCCVYSGTRLAGGAPVGAWRSVGPADGIALPPHHNGALVPLELALLWMVLCPVFRGVLRLLDWFELPDDFVLVMERLECCQDLWYFLDERRFLTERVARG</sequence>
<dbReference type="OrthoDB" id="10252171at2759"/>
<dbReference type="InterPro" id="IPR051138">
    <property type="entry name" value="PIM_Ser/Thr_kinase"/>
</dbReference>
<evidence type="ECO:0000313" key="11">
    <source>
        <dbReference type="Proteomes" id="UP000629438"/>
    </source>
</evidence>
<dbReference type="SUPFAM" id="SSF56112">
    <property type="entry name" value="Protein kinase-like (PK-like)"/>
    <property type="match status" value="1"/>
</dbReference>
<dbReference type="GO" id="GO:0004674">
    <property type="term" value="F:protein serine/threonine kinase activity"/>
    <property type="evidence" value="ECO:0007669"/>
    <property type="project" value="UniProtKB-KW"/>
</dbReference>
<evidence type="ECO:0000256" key="8">
    <source>
        <dbReference type="ARBA" id="ARBA00047899"/>
    </source>
</evidence>
<feature type="non-terminal residue" evidence="10">
    <location>
        <position position="119"/>
    </location>
</feature>
<evidence type="ECO:0000256" key="2">
    <source>
        <dbReference type="ARBA" id="ARBA00012513"/>
    </source>
</evidence>
<organism evidence="10 11">
    <name type="scientific">Tichodroma muraria</name>
    <dbReference type="NCBI Taxonomy" id="237442"/>
    <lineage>
        <taxon>Eukaryota</taxon>
        <taxon>Metazoa</taxon>
        <taxon>Chordata</taxon>
        <taxon>Craniata</taxon>
        <taxon>Vertebrata</taxon>
        <taxon>Euteleostomi</taxon>
        <taxon>Archelosauria</taxon>
        <taxon>Archosauria</taxon>
        <taxon>Dinosauria</taxon>
        <taxon>Saurischia</taxon>
        <taxon>Theropoda</taxon>
        <taxon>Coelurosauria</taxon>
        <taxon>Aves</taxon>
        <taxon>Neognathae</taxon>
        <taxon>Neoaves</taxon>
        <taxon>Telluraves</taxon>
        <taxon>Australaves</taxon>
        <taxon>Passeriformes</taxon>
        <taxon>Sittidae</taxon>
        <taxon>Tichodroma</taxon>
    </lineage>
</organism>
<keyword evidence="11" id="KW-1185">Reference proteome</keyword>
<evidence type="ECO:0000313" key="10">
    <source>
        <dbReference type="EMBL" id="NWI03959.1"/>
    </source>
</evidence>